<accession>A0A179B471</accession>
<dbReference type="SUPFAM" id="SSF46785">
    <property type="entry name" value="Winged helix' DNA-binding domain"/>
    <property type="match status" value="1"/>
</dbReference>
<dbReference type="Proteomes" id="UP000078368">
    <property type="component" value="Unassembled WGS sequence"/>
</dbReference>
<dbReference type="EMBL" id="LVZK01000001">
    <property type="protein sequence ID" value="OAP86023.1"/>
    <property type="molecule type" value="Genomic_DNA"/>
</dbReference>
<dbReference type="Pfam" id="PF03551">
    <property type="entry name" value="PadR"/>
    <property type="match status" value="1"/>
</dbReference>
<dbReference type="Gene3D" id="1.10.10.10">
    <property type="entry name" value="Winged helix-like DNA-binding domain superfamily/Winged helix DNA-binding domain"/>
    <property type="match status" value="1"/>
</dbReference>
<keyword evidence="3" id="KW-1185">Reference proteome</keyword>
<evidence type="ECO:0000259" key="1">
    <source>
        <dbReference type="Pfam" id="PF03551"/>
    </source>
</evidence>
<dbReference type="STRING" id="1823756.A4H34_02260"/>
<organism evidence="2 3">
    <name type="scientific">Peptidiphaga gingivicola</name>
    <dbReference type="NCBI Taxonomy" id="2741497"/>
    <lineage>
        <taxon>Bacteria</taxon>
        <taxon>Bacillati</taxon>
        <taxon>Actinomycetota</taxon>
        <taxon>Actinomycetes</taxon>
        <taxon>Actinomycetales</taxon>
        <taxon>Actinomycetaceae</taxon>
        <taxon>Peptidiphaga</taxon>
    </lineage>
</organism>
<name>A0A179B471_9ACTO</name>
<protein>
    <recommendedName>
        <fullName evidence="1">Transcription regulator PadR N-terminal domain-containing protein</fullName>
    </recommendedName>
</protein>
<dbReference type="InterPro" id="IPR052509">
    <property type="entry name" value="Metal_resp_DNA-bind_regulator"/>
</dbReference>
<dbReference type="InterPro" id="IPR005149">
    <property type="entry name" value="Tscrpt_reg_PadR_N"/>
</dbReference>
<reference evidence="2 3" key="1">
    <citation type="submission" date="2016-04" db="EMBL/GenBank/DDBJ databases">
        <title>Peptidophaga gingivicola gen. nov., sp. nov., isolated from human subgingival plaque.</title>
        <authorList>
            <person name="Beall C.J."/>
            <person name="Mokrzan E.M."/>
            <person name="Griffen A.L."/>
            <person name="Leys E.J."/>
        </authorList>
    </citation>
    <scope>NUCLEOTIDE SEQUENCE [LARGE SCALE GENOMIC DNA]</scope>
    <source>
        <strain evidence="2 3">BA112</strain>
    </source>
</reference>
<sequence length="113" mass="11861">MADEATQLRKGVLELAALAMLAPAPMYGAQIISALAEIEGLAANSGTVYPMLTRLARTGRVAAAWEPSVRGGPPRKYYSITAKGRKALVAQTAAWRTLATAMNSILGDADDSQ</sequence>
<gene>
    <name evidence="2" type="ORF">A4H34_02260</name>
</gene>
<dbReference type="InterPro" id="IPR036388">
    <property type="entry name" value="WH-like_DNA-bd_sf"/>
</dbReference>
<dbReference type="OrthoDB" id="122286at2"/>
<dbReference type="AlphaFoldDB" id="A0A179B471"/>
<evidence type="ECO:0000313" key="3">
    <source>
        <dbReference type="Proteomes" id="UP000078368"/>
    </source>
</evidence>
<feature type="domain" description="Transcription regulator PadR N-terminal" evidence="1">
    <location>
        <begin position="18"/>
        <end position="88"/>
    </location>
</feature>
<dbReference type="RefSeq" id="WP_064230928.1">
    <property type="nucleotide sequence ID" value="NZ_LVZK01000001.1"/>
</dbReference>
<proteinExistence type="predicted"/>
<dbReference type="InterPro" id="IPR036390">
    <property type="entry name" value="WH_DNA-bd_sf"/>
</dbReference>
<comment type="caution">
    <text evidence="2">The sequence shown here is derived from an EMBL/GenBank/DDBJ whole genome shotgun (WGS) entry which is preliminary data.</text>
</comment>
<dbReference type="PANTHER" id="PTHR33169:SF14">
    <property type="entry name" value="TRANSCRIPTIONAL REGULATOR RV3488"/>
    <property type="match status" value="1"/>
</dbReference>
<dbReference type="PANTHER" id="PTHR33169">
    <property type="entry name" value="PADR-FAMILY TRANSCRIPTIONAL REGULATOR"/>
    <property type="match status" value="1"/>
</dbReference>
<evidence type="ECO:0000313" key="2">
    <source>
        <dbReference type="EMBL" id="OAP86023.1"/>
    </source>
</evidence>